<dbReference type="Pfam" id="PF13426">
    <property type="entry name" value="PAS_9"/>
    <property type="match status" value="1"/>
</dbReference>
<dbReference type="CDD" id="cd00075">
    <property type="entry name" value="HATPase"/>
    <property type="match status" value="1"/>
</dbReference>
<dbReference type="SUPFAM" id="SSF55874">
    <property type="entry name" value="ATPase domain of HSP90 chaperone/DNA topoisomerase II/histidine kinase"/>
    <property type="match status" value="1"/>
</dbReference>
<evidence type="ECO:0000256" key="3">
    <source>
        <dbReference type="ARBA" id="ARBA00012438"/>
    </source>
</evidence>
<dbReference type="Proteomes" id="UP000199053">
    <property type="component" value="Unassembled WGS sequence"/>
</dbReference>
<dbReference type="SUPFAM" id="SSF47384">
    <property type="entry name" value="Homodimeric domain of signal transducing histidine kinase"/>
    <property type="match status" value="1"/>
</dbReference>
<dbReference type="InterPro" id="IPR003594">
    <property type="entry name" value="HATPase_dom"/>
</dbReference>
<dbReference type="Gene3D" id="3.30.565.10">
    <property type="entry name" value="Histidine kinase-like ATPase, C-terminal domain"/>
    <property type="match status" value="1"/>
</dbReference>
<keyword evidence="6" id="KW-0808">Transferase</keyword>
<protein>
    <recommendedName>
        <fullName evidence="3">histidine kinase</fullName>
        <ecNumber evidence="3">2.7.13.3</ecNumber>
    </recommendedName>
</protein>
<keyword evidence="9 18" id="KW-0418">Kinase</keyword>
<dbReference type="InterPro" id="IPR000700">
    <property type="entry name" value="PAS-assoc_C"/>
</dbReference>
<dbReference type="Gene3D" id="3.30.450.20">
    <property type="entry name" value="PAS domain"/>
    <property type="match status" value="2"/>
</dbReference>
<dbReference type="InterPro" id="IPR035965">
    <property type="entry name" value="PAS-like_dom_sf"/>
</dbReference>
<dbReference type="InterPro" id="IPR000014">
    <property type="entry name" value="PAS"/>
</dbReference>
<dbReference type="InterPro" id="IPR033463">
    <property type="entry name" value="sCache_3"/>
</dbReference>
<evidence type="ECO:0000256" key="10">
    <source>
        <dbReference type="ARBA" id="ARBA00022840"/>
    </source>
</evidence>
<dbReference type="GO" id="GO:0005886">
    <property type="term" value="C:plasma membrane"/>
    <property type="evidence" value="ECO:0007669"/>
    <property type="project" value="UniProtKB-SubCell"/>
</dbReference>
<dbReference type="SUPFAM" id="SSF103190">
    <property type="entry name" value="Sensory domain-like"/>
    <property type="match status" value="1"/>
</dbReference>
<dbReference type="SMART" id="SM00388">
    <property type="entry name" value="HisKA"/>
    <property type="match status" value="1"/>
</dbReference>
<keyword evidence="11 14" id="KW-1133">Transmembrane helix</keyword>
<dbReference type="Pfam" id="PF02518">
    <property type="entry name" value="HATPase_c"/>
    <property type="match status" value="1"/>
</dbReference>
<evidence type="ECO:0000256" key="11">
    <source>
        <dbReference type="ARBA" id="ARBA00022989"/>
    </source>
</evidence>
<keyword evidence="5" id="KW-0597">Phosphoprotein</keyword>
<keyword evidence="10" id="KW-0067">ATP-binding</keyword>
<dbReference type="Gene3D" id="1.10.287.130">
    <property type="match status" value="1"/>
</dbReference>
<dbReference type="EC" id="2.7.13.3" evidence="3"/>
<dbReference type="GO" id="GO:0005524">
    <property type="term" value="F:ATP binding"/>
    <property type="evidence" value="ECO:0007669"/>
    <property type="project" value="UniProtKB-KW"/>
</dbReference>
<evidence type="ECO:0000256" key="9">
    <source>
        <dbReference type="ARBA" id="ARBA00022777"/>
    </source>
</evidence>
<dbReference type="InterPro" id="IPR005467">
    <property type="entry name" value="His_kinase_dom"/>
</dbReference>
<proteinExistence type="predicted"/>
<dbReference type="InterPro" id="IPR004358">
    <property type="entry name" value="Sig_transdc_His_kin-like_C"/>
</dbReference>
<name>A0A1G9IBX0_9BACT</name>
<keyword evidence="8" id="KW-0547">Nucleotide-binding</keyword>
<dbReference type="SMART" id="SM00091">
    <property type="entry name" value="PAS"/>
    <property type="match status" value="1"/>
</dbReference>
<dbReference type="OrthoDB" id="9773941at2"/>
<dbReference type="EMBL" id="FNGA01000003">
    <property type="protein sequence ID" value="SDL22701.1"/>
    <property type="molecule type" value="Genomic_DNA"/>
</dbReference>
<accession>A0A1G9IBX0</accession>
<dbReference type="PROSITE" id="PS50109">
    <property type="entry name" value="HIS_KIN"/>
    <property type="match status" value="1"/>
</dbReference>
<evidence type="ECO:0000259" key="17">
    <source>
        <dbReference type="PROSITE" id="PS50113"/>
    </source>
</evidence>
<reference evidence="19" key="1">
    <citation type="submission" date="2016-10" db="EMBL/GenBank/DDBJ databases">
        <authorList>
            <person name="Varghese N."/>
            <person name="Submissions S."/>
        </authorList>
    </citation>
    <scope>NUCLEOTIDE SEQUENCE [LARGE SCALE GENOMIC DNA]</scope>
    <source>
        <strain evidence="19">DSM 16995</strain>
    </source>
</reference>
<keyword evidence="12" id="KW-0902">Two-component regulatory system</keyword>
<dbReference type="AlphaFoldDB" id="A0A1G9IBX0"/>
<dbReference type="Pfam" id="PF00512">
    <property type="entry name" value="HisKA"/>
    <property type="match status" value="1"/>
</dbReference>
<evidence type="ECO:0000259" key="15">
    <source>
        <dbReference type="PROSITE" id="PS50109"/>
    </source>
</evidence>
<dbReference type="STRING" id="246191.SAMN05660337_2526"/>
<evidence type="ECO:0000256" key="6">
    <source>
        <dbReference type="ARBA" id="ARBA00022679"/>
    </source>
</evidence>
<gene>
    <name evidence="18" type="ORF">SAMN05660337_2526</name>
</gene>
<dbReference type="GO" id="GO:0000155">
    <property type="term" value="F:phosphorelay sensor kinase activity"/>
    <property type="evidence" value="ECO:0007669"/>
    <property type="project" value="InterPro"/>
</dbReference>
<evidence type="ECO:0000313" key="18">
    <source>
        <dbReference type="EMBL" id="SDL22701.1"/>
    </source>
</evidence>
<dbReference type="InterPro" id="IPR003661">
    <property type="entry name" value="HisK_dim/P_dom"/>
</dbReference>
<dbReference type="PANTHER" id="PTHR43065:SF10">
    <property type="entry name" value="PEROXIDE STRESS-ACTIVATED HISTIDINE KINASE MAK3"/>
    <property type="match status" value="1"/>
</dbReference>
<evidence type="ECO:0000256" key="14">
    <source>
        <dbReference type="SAM" id="Phobius"/>
    </source>
</evidence>
<comment type="subcellular location">
    <subcellularLocation>
        <location evidence="2">Cell membrane</location>
        <topology evidence="2">Multi-pass membrane protein</topology>
    </subcellularLocation>
</comment>
<evidence type="ECO:0000256" key="8">
    <source>
        <dbReference type="ARBA" id="ARBA00022741"/>
    </source>
</evidence>
<dbReference type="RefSeq" id="WP_092161587.1">
    <property type="nucleotide sequence ID" value="NZ_FNGA01000003.1"/>
</dbReference>
<keyword evidence="7 14" id="KW-0812">Transmembrane</keyword>
<dbReference type="SMART" id="SM00387">
    <property type="entry name" value="HATPase_c"/>
    <property type="match status" value="1"/>
</dbReference>
<keyword evidence="4" id="KW-1003">Cell membrane</keyword>
<evidence type="ECO:0000256" key="1">
    <source>
        <dbReference type="ARBA" id="ARBA00000085"/>
    </source>
</evidence>
<dbReference type="Pfam" id="PF17203">
    <property type="entry name" value="sCache_3_2"/>
    <property type="match status" value="1"/>
</dbReference>
<organism evidence="18 19">
    <name type="scientific">Maridesulfovibrio ferrireducens</name>
    <dbReference type="NCBI Taxonomy" id="246191"/>
    <lineage>
        <taxon>Bacteria</taxon>
        <taxon>Pseudomonadati</taxon>
        <taxon>Thermodesulfobacteriota</taxon>
        <taxon>Desulfovibrionia</taxon>
        <taxon>Desulfovibrionales</taxon>
        <taxon>Desulfovibrionaceae</taxon>
        <taxon>Maridesulfovibrio</taxon>
    </lineage>
</organism>
<keyword evidence="19" id="KW-1185">Reference proteome</keyword>
<evidence type="ECO:0000256" key="12">
    <source>
        <dbReference type="ARBA" id="ARBA00023012"/>
    </source>
</evidence>
<dbReference type="InterPro" id="IPR036890">
    <property type="entry name" value="HATPase_C_sf"/>
</dbReference>
<dbReference type="PROSITE" id="PS50112">
    <property type="entry name" value="PAS"/>
    <property type="match status" value="1"/>
</dbReference>
<feature type="domain" description="Histidine kinase" evidence="15">
    <location>
        <begin position="387"/>
        <end position="591"/>
    </location>
</feature>
<dbReference type="SUPFAM" id="SSF55785">
    <property type="entry name" value="PYP-like sensor domain (PAS domain)"/>
    <property type="match status" value="1"/>
</dbReference>
<evidence type="ECO:0000256" key="7">
    <source>
        <dbReference type="ARBA" id="ARBA00022692"/>
    </source>
</evidence>
<dbReference type="CDD" id="cd00082">
    <property type="entry name" value="HisKA"/>
    <property type="match status" value="1"/>
</dbReference>
<dbReference type="NCBIfam" id="TIGR00229">
    <property type="entry name" value="sensory_box"/>
    <property type="match status" value="1"/>
</dbReference>
<feature type="domain" description="PAC" evidence="17">
    <location>
        <begin position="317"/>
        <end position="374"/>
    </location>
</feature>
<evidence type="ECO:0000259" key="16">
    <source>
        <dbReference type="PROSITE" id="PS50112"/>
    </source>
</evidence>
<evidence type="ECO:0000256" key="4">
    <source>
        <dbReference type="ARBA" id="ARBA00022475"/>
    </source>
</evidence>
<feature type="transmembrane region" description="Helical" evidence="14">
    <location>
        <begin position="219"/>
        <end position="241"/>
    </location>
</feature>
<evidence type="ECO:0000256" key="5">
    <source>
        <dbReference type="ARBA" id="ARBA00022553"/>
    </source>
</evidence>
<dbReference type="InterPro" id="IPR029151">
    <property type="entry name" value="Sensor-like_sf"/>
</dbReference>
<dbReference type="PRINTS" id="PR00344">
    <property type="entry name" value="BCTRLSENSOR"/>
</dbReference>
<comment type="catalytic activity">
    <reaction evidence="1">
        <text>ATP + protein L-histidine = ADP + protein N-phospho-L-histidine.</text>
        <dbReference type="EC" id="2.7.13.3"/>
    </reaction>
</comment>
<evidence type="ECO:0000256" key="2">
    <source>
        <dbReference type="ARBA" id="ARBA00004651"/>
    </source>
</evidence>
<dbReference type="CDD" id="cd00130">
    <property type="entry name" value="PAS"/>
    <property type="match status" value="1"/>
</dbReference>
<dbReference type="InterPro" id="IPR036097">
    <property type="entry name" value="HisK_dim/P_sf"/>
</dbReference>
<dbReference type="PANTHER" id="PTHR43065">
    <property type="entry name" value="SENSOR HISTIDINE KINASE"/>
    <property type="match status" value="1"/>
</dbReference>
<evidence type="ECO:0000313" key="19">
    <source>
        <dbReference type="Proteomes" id="UP000199053"/>
    </source>
</evidence>
<evidence type="ECO:0000256" key="13">
    <source>
        <dbReference type="ARBA" id="ARBA00023136"/>
    </source>
</evidence>
<feature type="transmembrane region" description="Helical" evidence="14">
    <location>
        <begin position="12"/>
        <end position="34"/>
    </location>
</feature>
<dbReference type="PROSITE" id="PS50113">
    <property type="entry name" value="PAC"/>
    <property type="match status" value="1"/>
</dbReference>
<sequence length="591" mass="64691">MKIQKRLLRSTASIWLIIGMTAILTLVIVALAVFNYNREVRYMEKVLGEKGGALIKSFEAGARAGRMSRFGTESRLQALIDATAELPNILYITLTDQSGKVIAHSNPEQIGEVFLTESQIKALSPTQNAQWKILEDNHIPNSFIVFKEFITLDSDRDQMRGYMMGNRMQNRTPDGVKRPRAHMGRMHTQQFQEGMTKPLIFIGLDIQPFVDAREEDIKIMASTSVVLLLVALGCMVSLVWVQAYQRSNKQLKDTQAFASEIVSNLPVGLVVVGPDGSITHFNKDAASLLGVEEKVVINRSVDEILPANIIKLSEDGASMETPITRELSLKAAGKIFPVNISVAPVVTDEGLHLGKIIILNDLTEIHRLQSEMRQREKMAAIGNLAAGIAHEVRNPLSSIKGFATYFAGLFDEGSENQKAAKVMISETERLNRVISELLEFTRPSDFKLEKADMNVVLDTVSRLLQQDAISKGIEIVTQVDQGLPQIQLDADRIVQALLNIGLNGIQAMESGGQLSINVRASGSSVLITVSDTGVGIPEENKANIFDPYFTTKNKGTGLGLAVVRKIVEGHGGSVDISSLEGKGTTFTISLI</sequence>
<feature type="domain" description="PAS" evidence="16">
    <location>
        <begin position="254"/>
        <end position="326"/>
    </location>
</feature>
<keyword evidence="13 14" id="KW-0472">Membrane</keyword>